<keyword evidence="1" id="KW-0545">Nucleotide biosynthesis</keyword>
<feature type="binding site" evidence="1">
    <location>
        <position position="64"/>
    </location>
    <ligand>
        <name>FAD</name>
        <dbReference type="ChEBI" id="CHEBI:57692"/>
        <note>ligand shared between neighboring subunits</note>
    </ligand>
</feature>
<dbReference type="AlphaFoldDB" id="A0A497JKW4"/>
<keyword evidence="1" id="KW-0274">FAD</keyword>
<feature type="binding site" evidence="1">
    <location>
        <begin position="88"/>
        <end position="90"/>
    </location>
    <ligand>
        <name>FAD</name>
        <dbReference type="ChEBI" id="CHEBI:57692"/>
        <note>ligand shared between neighboring subunits</note>
    </ligand>
</feature>
<dbReference type="GO" id="GO:0006231">
    <property type="term" value="P:dTMP biosynthetic process"/>
    <property type="evidence" value="ECO:0007669"/>
    <property type="project" value="UniProtKB-UniRule"/>
</dbReference>
<evidence type="ECO:0000313" key="2">
    <source>
        <dbReference type="EMBL" id="RLG70743.1"/>
    </source>
</evidence>
<feature type="active site" description="Involved in ionization of N3 of dUMP, leading to its activation" evidence="1">
    <location>
        <position position="177"/>
    </location>
</feature>
<gene>
    <name evidence="1" type="primary">thyX</name>
    <name evidence="2" type="ORF">DRO04_01245</name>
</gene>
<dbReference type="HAMAP" id="MF_01408">
    <property type="entry name" value="ThyX"/>
    <property type="match status" value="1"/>
</dbReference>
<dbReference type="Proteomes" id="UP000278031">
    <property type="component" value="Unassembled WGS sequence"/>
</dbReference>
<name>A0A497JKW4_9ARCH</name>
<keyword evidence="1" id="KW-0521">NADP</keyword>
<dbReference type="InterPro" id="IPR003669">
    <property type="entry name" value="Thymidylate_synthase_ThyX"/>
</dbReference>
<dbReference type="InterPro" id="IPR036098">
    <property type="entry name" value="Thymidylate_synthase_ThyX_sf"/>
</dbReference>
<feature type="binding site" description="in other chain" evidence="1">
    <location>
        <position position="150"/>
    </location>
    <ligand>
        <name>dUMP</name>
        <dbReference type="ChEBI" id="CHEBI:246422"/>
        <note>ligand shared between dimeric partners</note>
    </ligand>
</feature>
<dbReference type="EC" id="2.1.1.148" evidence="1"/>
<feature type="binding site" evidence="1">
    <location>
        <position position="96"/>
    </location>
    <ligand>
        <name>FAD</name>
        <dbReference type="ChEBI" id="CHEBI:57692"/>
        <note>ligand shared between neighboring subunits</note>
    </ligand>
</feature>
<feature type="binding site" description="in other chain" evidence="1">
    <location>
        <begin position="96"/>
        <end position="100"/>
    </location>
    <ligand>
        <name>dUMP</name>
        <dbReference type="ChEBI" id="CHEBI:246422"/>
        <note>ligand shared between dimeric partners</note>
    </ligand>
</feature>
<dbReference type="UniPathway" id="UPA00575"/>
<dbReference type="Pfam" id="PF02511">
    <property type="entry name" value="Thy1"/>
    <property type="match status" value="1"/>
</dbReference>
<dbReference type="GO" id="GO:0032259">
    <property type="term" value="P:methylation"/>
    <property type="evidence" value="ECO:0007669"/>
    <property type="project" value="UniProtKB-KW"/>
</dbReference>
<protein>
    <recommendedName>
        <fullName evidence="1">Flavin-dependent thymidylate synthase</fullName>
        <shortName evidence="1">FDTS</shortName>
        <ecNumber evidence="1">2.1.1.148</ecNumber>
    </recommendedName>
    <alternativeName>
        <fullName evidence="1">FAD-dependent thymidylate synthase</fullName>
    </alternativeName>
    <alternativeName>
        <fullName evidence="1">Thymidylate synthase ThyX</fullName>
        <shortName evidence="1">TS</shortName>
        <shortName evidence="1">TSase</shortName>
    </alternativeName>
</protein>
<comment type="catalytic activity">
    <reaction evidence="1">
        <text>dUMP + (6R)-5,10-methylene-5,6,7,8-tetrahydrofolate + NADPH + H(+) = dTMP + (6S)-5,6,7,8-tetrahydrofolate + NADP(+)</text>
        <dbReference type="Rhea" id="RHEA:29043"/>
        <dbReference type="ChEBI" id="CHEBI:15378"/>
        <dbReference type="ChEBI" id="CHEBI:15636"/>
        <dbReference type="ChEBI" id="CHEBI:57453"/>
        <dbReference type="ChEBI" id="CHEBI:57783"/>
        <dbReference type="ChEBI" id="CHEBI:58349"/>
        <dbReference type="ChEBI" id="CHEBI:63528"/>
        <dbReference type="ChEBI" id="CHEBI:246422"/>
        <dbReference type="EC" id="2.1.1.148"/>
    </reaction>
</comment>
<dbReference type="GO" id="GO:0004799">
    <property type="term" value="F:thymidylate synthase activity"/>
    <property type="evidence" value="ECO:0007669"/>
    <property type="project" value="TreeGrafter"/>
</dbReference>
<dbReference type="GO" id="GO:0006235">
    <property type="term" value="P:dTTP biosynthetic process"/>
    <property type="evidence" value="ECO:0007669"/>
    <property type="project" value="UniProtKB-UniRule"/>
</dbReference>
<dbReference type="GO" id="GO:0050797">
    <property type="term" value="F:thymidylate synthase (FAD) activity"/>
    <property type="evidence" value="ECO:0007669"/>
    <property type="project" value="UniProtKB-UniRule"/>
</dbReference>
<dbReference type="SUPFAM" id="SSF69796">
    <property type="entry name" value="Thymidylate synthase-complementing protein Thy1"/>
    <property type="match status" value="1"/>
</dbReference>
<dbReference type="EMBL" id="QMWP01000035">
    <property type="protein sequence ID" value="RLG70743.1"/>
    <property type="molecule type" value="Genomic_DNA"/>
</dbReference>
<proteinExistence type="inferred from homology"/>
<feature type="binding site" evidence="1">
    <location>
        <begin position="85"/>
        <end position="88"/>
    </location>
    <ligand>
        <name>dUMP</name>
        <dbReference type="ChEBI" id="CHEBI:246422"/>
        <note>ligand shared between dimeric partners</note>
    </ligand>
</feature>
<evidence type="ECO:0000313" key="3">
    <source>
        <dbReference type="Proteomes" id="UP000278031"/>
    </source>
</evidence>
<dbReference type="NCBIfam" id="TIGR02170">
    <property type="entry name" value="thyX"/>
    <property type="match status" value="1"/>
</dbReference>
<comment type="caution">
    <text evidence="2">The sequence shown here is derived from an EMBL/GenBank/DDBJ whole genome shotgun (WGS) entry which is preliminary data.</text>
</comment>
<feature type="binding site" evidence="1">
    <location>
        <position position="177"/>
    </location>
    <ligand>
        <name>dUMP</name>
        <dbReference type="ChEBI" id="CHEBI:246422"/>
        <note>ligand shared between dimeric partners</note>
    </ligand>
</feature>
<comment type="function">
    <text evidence="1">Catalyzes the reductive methylation of 2'-deoxyuridine-5'-monophosphate (dUMP) to 2'-deoxythymidine-5'-monophosphate (dTMP) while utilizing 5,10-methylenetetrahydrofolate (mTHF) as the methyl donor, and NADPH and FADH(2) as the reductant.</text>
</comment>
<dbReference type="PANTHER" id="PTHR34934:SF1">
    <property type="entry name" value="FLAVIN-DEPENDENT THYMIDYLATE SYNTHASE"/>
    <property type="match status" value="1"/>
</dbReference>
<keyword evidence="1 2" id="KW-0808">Transferase</keyword>
<dbReference type="PANTHER" id="PTHR34934">
    <property type="entry name" value="FLAVIN-DEPENDENT THYMIDYLATE SYNTHASE"/>
    <property type="match status" value="1"/>
</dbReference>
<dbReference type="PROSITE" id="PS51331">
    <property type="entry name" value="THYX"/>
    <property type="match status" value="1"/>
</dbReference>
<dbReference type="Gene3D" id="3.30.1360.170">
    <property type="match status" value="1"/>
</dbReference>
<feature type="binding site" evidence="1">
    <location>
        <position position="172"/>
    </location>
    <ligand>
        <name>FAD</name>
        <dbReference type="ChEBI" id="CHEBI:57692"/>
        <note>ligand shared between neighboring subunits</note>
    </ligand>
</feature>
<dbReference type="GO" id="GO:0050660">
    <property type="term" value="F:flavin adenine dinucleotide binding"/>
    <property type="evidence" value="ECO:0007669"/>
    <property type="project" value="UniProtKB-UniRule"/>
</dbReference>
<reference evidence="2 3" key="1">
    <citation type="submission" date="2018-06" db="EMBL/GenBank/DDBJ databases">
        <title>Extensive metabolic versatility and redundancy in microbially diverse, dynamic hydrothermal sediments.</title>
        <authorList>
            <person name="Dombrowski N."/>
            <person name="Teske A."/>
            <person name="Baker B.J."/>
        </authorList>
    </citation>
    <scope>NUCLEOTIDE SEQUENCE [LARGE SCALE GENOMIC DNA]</scope>
    <source>
        <strain evidence="2">B51_G17</strain>
    </source>
</reference>
<evidence type="ECO:0000256" key="1">
    <source>
        <dbReference type="HAMAP-Rule" id="MF_01408"/>
    </source>
</evidence>
<comment type="subunit">
    <text evidence="1">Homotetramer.</text>
</comment>
<dbReference type="GO" id="GO:0070402">
    <property type="term" value="F:NADPH binding"/>
    <property type="evidence" value="ECO:0007669"/>
    <property type="project" value="TreeGrafter"/>
</dbReference>
<keyword evidence="1" id="KW-0285">Flavoprotein</keyword>
<comment type="similarity">
    <text evidence="1">Belongs to the thymidylate synthase ThyX family.</text>
</comment>
<comment type="pathway">
    <text evidence="1">Pyrimidine metabolism; dTTP biosynthesis.</text>
</comment>
<accession>A0A497JKW4</accession>
<sequence>MENSLKEAEPKVELLYYTPEPEISCATAARLCYSKVGISELRKKMSLEDARKLLRKIISMGHFSALEHAIFTFGIEGVSRAMTHQLVRHRIASYNQQSQRYVKLDEFSFIVPKTIKAKEELYREYLGIMQKCHSFYNKLLNENIPAQDARFVLPNACETKIVVTMNARSLYNFFEKRCCNRAQWEIRAVANKMLELCKKVAPVLFEKAGPSCISKGVCYEGKMSCGMWKKVGAVLKEEH</sequence>
<keyword evidence="1 2" id="KW-0489">Methyltransferase</keyword>
<comment type="cofactor">
    <cofactor evidence="1">
        <name>FAD</name>
        <dbReference type="ChEBI" id="CHEBI:57692"/>
    </cofactor>
    <text evidence="1">Binds 4 FAD per tetramer. Each FAD binding site is formed by three monomers.</text>
</comment>
<organism evidence="2 3">
    <name type="scientific">Candidatus Iainarchaeum sp</name>
    <dbReference type="NCBI Taxonomy" id="3101447"/>
    <lineage>
        <taxon>Archaea</taxon>
        <taxon>Candidatus Iainarchaeota</taxon>
        <taxon>Candidatus Iainarchaeia</taxon>
        <taxon>Candidatus Iainarchaeales</taxon>
        <taxon>Candidatus Iainarchaeaceae</taxon>
        <taxon>Candidatus Iainarchaeum</taxon>
    </lineage>
</organism>
<dbReference type="CDD" id="cd20175">
    <property type="entry name" value="ThyX"/>
    <property type="match status" value="1"/>
</dbReference>
<feature type="binding site" evidence="1">
    <location>
        <begin position="166"/>
        <end position="168"/>
    </location>
    <ligand>
        <name>FAD</name>
        <dbReference type="ChEBI" id="CHEBI:57692"/>
        <note>ligand shared between neighboring subunits</note>
    </ligand>
</feature>